<dbReference type="RefSeq" id="WP_344260286.1">
    <property type="nucleotide sequence ID" value="NZ_BAAAMR010000001.1"/>
</dbReference>
<dbReference type="Proteomes" id="UP001501020">
    <property type="component" value="Unassembled WGS sequence"/>
</dbReference>
<dbReference type="EMBL" id="BAAAMR010000001">
    <property type="protein sequence ID" value="GAA2118728.1"/>
    <property type="molecule type" value="Genomic_DNA"/>
</dbReference>
<dbReference type="InterPro" id="IPR050483">
    <property type="entry name" value="CoA-transferase_III_domain"/>
</dbReference>
<dbReference type="InterPro" id="IPR003673">
    <property type="entry name" value="CoA-Trfase_fam_III"/>
</dbReference>
<evidence type="ECO:0000313" key="2">
    <source>
        <dbReference type="EMBL" id="GAA2118728.1"/>
    </source>
</evidence>
<sequence>MGSGALEGLLVADFSRVLAGPYATMLMADLGADVVKIERPGAGDDTRSWGPPHSADGDATYFLAVNRNKRSIALDLRDGSERDVARRLVARADVIIENFRPGAMDRLGLGYEHARELNPAVVYCSITGFGPGKGADLPGYDLIAQAVGGLMSVTGEPGGEGTKAGVALVDVITGLHAATGILAALRHRDRTGEGQHVEVSLLSSLLSALTNQASAYVAAGAVPKAMGNRHPSIVPYEVFPAADRAIVIAAGNDRQYRALCTVLGREDLAADPRYATNTDRVANRETLVEALSATLRTRTADEWFTAVSDAGVPCGPINDLAEAFDLGTRLGLAPAVQVDDPRRDRPAAQVANPIRLTATPPAYRLAPPRLGEDDAWVREILGR</sequence>
<dbReference type="PANTHER" id="PTHR48207">
    <property type="entry name" value="SUCCINATE--HYDROXYMETHYLGLUTARATE COA-TRANSFERASE"/>
    <property type="match status" value="1"/>
</dbReference>
<name>A0ABN2XXS2_9ACTN</name>
<keyword evidence="1 2" id="KW-0808">Transferase</keyword>
<dbReference type="GO" id="GO:0016740">
    <property type="term" value="F:transferase activity"/>
    <property type="evidence" value="ECO:0007669"/>
    <property type="project" value="UniProtKB-KW"/>
</dbReference>
<keyword evidence="3" id="KW-1185">Reference proteome</keyword>
<dbReference type="Gene3D" id="3.30.1540.10">
    <property type="entry name" value="formyl-coa transferase, domain 3"/>
    <property type="match status" value="1"/>
</dbReference>
<dbReference type="SUPFAM" id="SSF89796">
    <property type="entry name" value="CoA-transferase family III (CaiB/BaiF)"/>
    <property type="match status" value="1"/>
</dbReference>
<reference evidence="2 3" key="1">
    <citation type="journal article" date="2019" name="Int. J. Syst. Evol. Microbiol.">
        <title>The Global Catalogue of Microorganisms (GCM) 10K type strain sequencing project: providing services to taxonomists for standard genome sequencing and annotation.</title>
        <authorList>
            <consortium name="The Broad Institute Genomics Platform"/>
            <consortium name="The Broad Institute Genome Sequencing Center for Infectious Disease"/>
            <person name="Wu L."/>
            <person name="Ma J."/>
        </authorList>
    </citation>
    <scope>NUCLEOTIDE SEQUENCE [LARGE SCALE GENOMIC DNA]</scope>
    <source>
        <strain evidence="2 3">JCM 13850</strain>
    </source>
</reference>
<proteinExistence type="predicted"/>
<dbReference type="InterPro" id="IPR023606">
    <property type="entry name" value="CoA-Trfase_III_dom_1_sf"/>
</dbReference>
<comment type="caution">
    <text evidence="2">The sequence shown here is derived from an EMBL/GenBank/DDBJ whole genome shotgun (WGS) entry which is preliminary data.</text>
</comment>
<accession>A0ABN2XXS2</accession>
<dbReference type="PANTHER" id="PTHR48207:SF3">
    <property type="entry name" value="SUCCINATE--HYDROXYMETHYLGLUTARATE COA-TRANSFERASE"/>
    <property type="match status" value="1"/>
</dbReference>
<evidence type="ECO:0000313" key="3">
    <source>
        <dbReference type="Proteomes" id="UP001501020"/>
    </source>
</evidence>
<dbReference type="InterPro" id="IPR044855">
    <property type="entry name" value="CoA-Trfase_III_dom3_sf"/>
</dbReference>
<evidence type="ECO:0000256" key="1">
    <source>
        <dbReference type="ARBA" id="ARBA00022679"/>
    </source>
</evidence>
<protein>
    <submittedName>
        <fullName evidence="2">CoA transferase</fullName>
    </submittedName>
</protein>
<dbReference type="Pfam" id="PF02515">
    <property type="entry name" value="CoA_transf_3"/>
    <property type="match status" value="1"/>
</dbReference>
<dbReference type="Gene3D" id="3.40.50.10540">
    <property type="entry name" value="Crotonobetainyl-coa:carnitine coa-transferase, domain 1"/>
    <property type="match status" value="1"/>
</dbReference>
<gene>
    <name evidence="2" type="ORF">GCM10009727_02070</name>
</gene>
<organism evidence="2 3">
    <name type="scientific">Actinomadura napierensis</name>
    <dbReference type="NCBI Taxonomy" id="267854"/>
    <lineage>
        <taxon>Bacteria</taxon>
        <taxon>Bacillati</taxon>
        <taxon>Actinomycetota</taxon>
        <taxon>Actinomycetes</taxon>
        <taxon>Streptosporangiales</taxon>
        <taxon>Thermomonosporaceae</taxon>
        <taxon>Actinomadura</taxon>
    </lineage>
</organism>